<dbReference type="InterPro" id="IPR039661">
    <property type="entry name" value="ELP3"/>
</dbReference>
<dbReference type="GO" id="GO:0016746">
    <property type="term" value="F:acyltransferase activity"/>
    <property type="evidence" value="ECO:0007669"/>
    <property type="project" value="UniProtKB-KW"/>
</dbReference>
<dbReference type="PIRSF" id="PIRSF005669">
    <property type="entry name" value="Hist_AcTrfase_ELP3"/>
    <property type="match status" value="1"/>
</dbReference>
<feature type="binding site" evidence="9">
    <location>
        <position position="92"/>
    </location>
    <ligand>
        <name>[4Fe-4S] cluster</name>
        <dbReference type="ChEBI" id="CHEBI:49883"/>
        <note>4Fe-4S-S-AdoMet</note>
    </ligand>
</feature>
<dbReference type="Proteomes" id="UP000277633">
    <property type="component" value="Unassembled WGS sequence"/>
</dbReference>
<dbReference type="Pfam" id="PF04055">
    <property type="entry name" value="Radical_SAM"/>
    <property type="match status" value="1"/>
</dbReference>
<evidence type="ECO:0000313" key="12">
    <source>
        <dbReference type="Proteomes" id="UP000277633"/>
    </source>
</evidence>
<dbReference type="InterPro" id="IPR007197">
    <property type="entry name" value="rSAM"/>
</dbReference>
<dbReference type="PANTHER" id="PTHR11135:SF7">
    <property type="entry name" value="TRNA URIDINE(34) ACETYLTRANSFERASE"/>
    <property type="match status" value="1"/>
</dbReference>
<keyword evidence="8" id="KW-0012">Acyltransferase</keyword>
<comment type="cofactor">
    <cofactor evidence="9">
        <name>[4Fe-4S] cluster</name>
        <dbReference type="ChEBI" id="CHEBI:49883"/>
    </cofactor>
    <text evidence="9">Binds 1 [4Fe-4S] cluster. The cluster is coordinated with 3 cysteines and an exchangeable S-adenosyl-L-methionine.</text>
</comment>
<evidence type="ECO:0000256" key="4">
    <source>
        <dbReference type="ARBA" id="ARBA00022694"/>
    </source>
</evidence>
<dbReference type="InterPro" id="IPR006638">
    <property type="entry name" value="Elp3/MiaA/NifB-like_rSAM"/>
</dbReference>
<dbReference type="Pfam" id="PF23613">
    <property type="entry name" value="ELP3_N"/>
    <property type="match status" value="1"/>
</dbReference>
<protein>
    <submittedName>
        <fullName evidence="11">tRNA uridine(34) 5-carboxymethylaminomethyl modification radical SAM/GNAT enzyme Elp3</fullName>
    </submittedName>
</protein>
<name>A0A497JFH8_9ARCH</name>
<dbReference type="AlphaFoldDB" id="A0A497JFH8"/>
<dbReference type="InterPro" id="IPR058240">
    <property type="entry name" value="rSAM_sf"/>
</dbReference>
<evidence type="ECO:0000256" key="8">
    <source>
        <dbReference type="ARBA" id="ARBA00023315"/>
    </source>
</evidence>
<evidence type="ECO:0000256" key="9">
    <source>
        <dbReference type="PIRSR" id="PIRSR005669-1"/>
    </source>
</evidence>
<keyword evidence="2" id="KW-0808">Transferase</keyword>
<dbReference type="SMART" id="SM00729">
    <property type="entry name" value="Elp3"/>
    <property type="match status" value="1"/>
</dbReference>
<evidence type="ECO:0000313" key="11">
    <source>
        <dbReference type="EMBL" id="RLG68754.1"/>
    </source>
</evidence>
<feature type="domain" description="Radical SAM core" evidence="10">
    <location>
        <begin position="68"/>
        <end position="339"/>
    </location>
</feature>
<feature type="binding site" evidence="9">
    <location>
        <position position="85"/>
    </location>
    <ligand>
        <name>[4Fe-4S] cluster</name>
        <dbReference type="ChEBI" id="CHEBI:49883"/>
        <note>4Fe-4S-S-AdoMet</note>
    </ligand>
</feature>
<dbReference type="InterPro" id="IPR056591">
    <property type="entry name" value="ELP3-like_N"/>
</dbReference>
<evidence type="ECO:0000259" key="10">
    <source>
        <dbReference type="PROSITE" id="PS51918"/>
    </source>
</evidence>
<proteinExistence type="predicted"/>
<evidence type="ECO:0000256" key="7">
    <source>
        <dbReference type="ARBA" id="ARBA00023014"/>
    </source>
</evidence>
<gene>
    <name evidence="11" type="ORF">DRO07_03125</name>
</gene>
<dbReference type="GO" id="GO:0051539">
    <property type="term" value="F:4 iron, 4 sulfur cluster binding"/>
    <property type="evidence" value="ECO:0007669"/>
    <property type="project" value="UniProtKB-KW"/>
</dbReference>
<dbReference type="GO" id="GO:0046872">
    <property type="term" value="F:metal ion binding"/>
    <property type="evidence" value="ECO:0007669"/>
    <property type="project" value="UniProtKB-KW"/>
</dbReference>
<dbReference type="NCBIfam" id="TIGR01211">
    <property type="entry name" value="ELP3"/>
    <property type="match status" value="1"/>
</dbReference>
<evidence type="ECO:0000256" key="6">
    <source>
        <dbReference type="ARBA" id="ARBA00023004"/>
    </source>
</evidence>
<evidence type="ECO:0000256" key="1">
    <source>
        <dbReference type="ARBA" id="ARBA00022485"/>
    </source>
</evidence>
<keyword evidence="4" id="KW-0819">tRNA processing</keyword>
<accession>A0A497JFH8</accession>
<reference evidence="11 12" key="1">
    <citation type="submission" date="2018-06" db="EMBL/GenBank/DDBJ databases">
        <title>Extensive metabolic versatility and redundancy in microbially diverse, dynamic hydrothermal sediments.</title>
        <authorList>
            <person name="Dombrowski N."/>
            <person name="Teske A."/>
            <person name="Baker B.J."/>
        </authorList>
    </citation>
    <scope>NUCLEOTIDE SEQUENCE [LARGE SCALE GENOMIC DNA]</scope>
    <source>
        <strain evidence="11">B9_G13</strain>
    </source>
</reference>
<dbReference type="InterPro" id="IPR034687">
    <property type="entry name" value="ELP3-like"/>
</dbReference>
<feature type="binding site" evidence="9">
    <location>
        <position position="89"/>
    </location>
    <ligand>
        <name>[4Fe-4S] cluster</name>
        <dbReference type="ChEBI" id="CHEBI:49883"/>
        <note>4Fe-4S-S-AdoMet</note>
    </ligand>
</feature>
<dbReference type="PANTHER" id="PTHR11135">
    <property type="entry name" value="HISTONE ACETYLTRANSFERASE-RELATED"/>
    <property type="match status" value="1"/>
</dbReference>
<comment type="caution">
    <text evidence="11">The sequence shown here is derived from an EMBL/GenBank/DDBJ whole genome shotgun (WGS) entry which is preliminary data.</text>
</comment>
<keyword evidence="3" id="KW-0949">S-adenosyl-L-methionine</keyword>
<evidence type="ECO:0000256" key="5">
    <source>
        <dbReference type="ARBA" id="ARBA00022723"/>
    </source>
</evidence>
<keyword evidence="5 9" id="KW-0479">Metal-binding</keyword>
<dbReference type="SUPFAM" id="SSF102114">
    <property type="entry name" value="Radical SAM enzymes"/>
    <property type="match status" value="1"/>
</dbReference>
<dbReference type="InterPro" id="IPR013785">
    <property type="entry name" value="Aldolase_TIM"/>
</dbReference>
<evidence type="ECO:0000256" key="3">
    <source>
        <dbReference type="ARBA" id="ARBA00022691"/>
    </source>
</evidence>
<dbReference type="SFLD" id="SFLDF00344">
    <property type="entry name" value="ELP3-like"/>
    <property type="match status" value="1"/>
</dbReference>
<dbReference type="Gene3D" id="3.20.20.70">
    <property type="entry name" value="Aldolase class I"/>
    <property type="match status" value="1"/>
</dbReference>
<keyword evidence="6 9" id="KW-0408">Iron</keyword>
<dbReference type="CDD" id="cd01335">
    <property type="entry name" value="Radical_SAM"/>
    <property type="match status" value="1"/>
</dbReference>
<evidence type="ECO:0000256" key="2">
    <source>
        <dbReference type="ARBA" id="ARBA00022679"/>
    </source>
</evidence>
<dbReference type="GO" id="GO:0002926">
    <property type="term" value="P:tRNA wobble base 5-methoxycarbonylmethyl-2-thiouridinylation"/>
    <property type="evidence" value="ECO:0007669"/>
    <property type="project" value="TreeGrafter"/>
</dbReference>
<keyword evidence="1" id="KW-0004">4Fe-4S</keyword>
<dbReference type="SFLD" id="SFLDS00029">
    <property type="entry name" value="Radical_SAM"/>
    <property type="match status" value="1"/>
</dbReference>
<dbReference type="InterPro" id="IPR032432">
    <property type="entry name" value="Radical_SAM_C"/>
</dbReference>
<dbReference type="GO" id="GO:0005737">
    <property type="term" value="C:cytoplasm"/>
    <property type="evidence" value="ECO:0007669"/>
    <property type="project" value="TreeGrafter"/>
</dbReference>
<dbReference type="SFLD" id="SFLDG01086">
    <property type="entry name" value="elongater_protein-like"/>
    <property type="match status" value="1"/>
</dbReference>
<dbReference type="EMBL" id="QMWO01000124">
    <property type="protein sequence ID" value="RLG68754.1"/>
    <property type="molecule type" value="Genomic_DNA"/>
</dbReference>
<sequence length="526" mass="60308">MSLADYCKEIIELIESGKIKNKRQLNAAKCKLAKKYSLQKMPTNPTIMRFAKEKSTMLRRLLTKKPVRSLSGINVIAIMAKPYACPGKCIYCPSSQIGVATPKSYTGKEPATMRALQAGFDPKKQVLDRIRQLIETGHNANKIELIIMGGTFLATPLEYQKRFVKEAIDAIIGKRSKTLAEAKLNAETAERRIIGITFETRPDYCRKEHVNRMLGFAATRCELGVQILNDCVYKKVQRGHSVKDVVSATRLLKDAGFKVCYHCMPGMPYASTKDDLKSFEMMFYDERFKPDNIKIYPCLVLKGTKLYEEYIKGNYEPLDTKKAVKLIAKVKEMLPYWVRVMRVQRDIPTQLIDAGVKKSNLRQLVQEYLHKKGKHCNCIRCREAALKKSKEGIDYELSEAKLFVEKYRASKGIELFLSLEDKKREFLFAYCRLRIPKNSFRREIASKNAIIRELRVLGEPLLLGQRKSEALQHQGLGAKLVNEAEYLAKDVFDRKGMVIIAGLGVKEYYRKKFGYKNRGPYVYKKL</sequence>
<dbReference type="Pfam" id="PF16199">
    <property type="entry name" value="Radical_SAM_C"/>
    <property type="match status" value="1"/>
</dbReference>
<keyword evidence="7 9" id="KW-0411">Iron-sulfur</keyword>
<dbReference type="PROSITE" id="PS51918">
    <property type="entry name" value="RADICAL_SAM"/>
    <property type="match status" value="1"/>
</dbReference>
<organism evidence="11 12">
    <name type="scientific">Candidatus Iainarchaeum sp</name>
    <dbReference type="NCBI Taxonomy" id="3101447"/>
    <lineage>
        <taxon>Archaea</taxon>
        <taxon>Candidatus Iainarchaeota</taxon>
        <taxon>Candidatus Iainarchaeia</taxon>
        <taxon>Candidatus Iainarchaeales</taxon>
        <taxon>Candidatus Iainarchaeaceae</taxon>
        <taxon>Candidatus Iainarchaeum</taxon>
    </lineage>
</organism>